<dbReference type="PANTHER" id="PTHR43394:SF1">
    <property type="entry name" value="ATP-BINDING CASSETTE SUB-FAMILY B MEMBER 10, MITOCHONDRIAL"/>
    <property type="match status" value="1"/>
</dbReference>
<feature type="domain" description="ABC transporter" evidence="1">
    <location>
        <begin position="1"/>
        <end position="92"/>
    </location>
</feature>
<dbReference type="SUPFAM" id="SSF52540">
    <property type="entry name" value="P-loop containing nucleoside triphosphate hydrolases"/>
    <property type="match status" value="1"/>
</dbReference>
<gene>
    <name evidence="2" type="ORF">S01H4_41328</name>
</gene>
<name>X1CQD0_9ZZZZ</name>
<dbReference type="GO" id="GO:0005524">
    <property type="term" value="F:ATP binding"/>
    <property type="evidence" value="ECO:0007669"/>
    <property type="project" value="InterPro"/>
</dbReference>
<reference evidence="2" key="1">
    <citation type="journal article" date="2014" name="Front. Microbiol.">
        <title>High frequency of phylogenetically diverse reductive dehalogenase-homologous genes in deep subseafloor sedimentary metagenomes.</title>
        <authorList>
            <person name="Kawai M."/>
            <person name="Futagami T."/>
            <person name="Toyoda A."/>
            <person name="Takaki Y."/>
            <person name="Nishi S."/>
            <person name="Hori S."/>
            <person name="Arai W."/>
            <person name="Tsubouchi T."/>
            <person name="Morono Y."/>
            <person name="Uchiyama I."/>
            <person name="Ito T."/>
            <person name="Fujiyama A."/>
            <person name="Inagaki F."/>
            <person name="Takami H."/>
        </authorList>
    </citation>
    <scope>NUCLEOTIDE SEQUENCE</scope>
    <source>
        <strain evidence="2">Expedition CK06-06</strain>
    </source>
</reference>
<comment type="caution">
    <text evidence="2">The sequence shown here is derived from an EMBL/GenBank/DDBJ whole genome shotgun (WGS) entry which is preliminary data.</text>
</comment>
<evidence type="ECO:0000313" key="2">
    <source>
        <dbReference type="EMBL" id="GAG98338.1"/>
    </source>
</evidence>
<evidence type="ECO:0000259" key="1">
    <source>
        <dbReference type="Pfam" id="PF00005"/>
    </source>
</evidence>
<dbReference type="InterPro" id="IPR027417">
    <property type="entry name" value="P-loop_NTPase"/>
</dbReference>
<proteinExistence type="predicted"/>
<dbReference type="EMBL" id="BART01022594">
    <property type="protein sequence ID" value="GAG98338.1"/>
    <property type="molecule type" value="Genomic_DNA"/>
</dbReference>
<accession>X1CQD0</accession>
<dbReference type="GO" id="GO:0016887">
    <property type="term" value="F:ATP hydrolysis activity"/>
    <property type="evidence" value="ECO:0007669"/>
    <property type="project" value="InterPro"/>
</dbReference>
<dbReference type="Pfam" id="PF00005">
    <property type="entry name" value="ABC_tran"/>
    <property type="match status" value="1"/>
</dbReference>
<dbReference type="Gene3D" id="3.40.50.300">
    <property type="entry name" value="P-loop containing nucleotide triphosphate hydrolases"/>
    <property type="match status" value="1"/>
</dbReference>
<dbReference type="GO" id="GO:0015421">
    <property type="term" value="F:ABC-type oligopeptide transporter activity"/>
    <property type="evidence" value="ECO:0007669"/>
    <property type="project" value="TreeGrafter"/>
</dbReference>
<dbReference type="InterPro" id="IPR039421">
    <property type="entry name" value="Type_1_exporter"/>
</dbReference>
<organism evidence="2">
    <name type="scientific">marine sediment metagenome</name>
    <dbReference type="NCBI Taxonomy" id="412755"/>
    <lineage>
        <taxon>unclassified sequences</taxon>
        <taxon>metagenomes</taxon>
        <taxon>ecological metagenomes</taxon>
    </lineage>
</organism>
<sequence>MVPQVVQLFSGTVWENLTLGDLSVSRQAVKRAAKMAGVDRFVTSLPEGYDTLLSGVGGEMGVHLSEGQQQLLSLARALVWDPVVFLLDEATSSVDNASESEIRTTLRAVFRGDDGGQCTVVTVAHRLSTAREADRVIVLDNGRIVEQGDPDDLIGRGGWFAALVELEEAGWDWRDSA</sequence>
<protein>
    <recommendedName>
        <fullName evidence="1">ABC transporter domain-containing protein</fullName>
    </recommendedName>
</protein>
<dbReference type="AlphaFoldDB" id="X1CQD0"/>
<dbReference type="InterPro" id="IPR003439">
    <property type="entry name" value="ABC_transporter-like_ATP-bd"/>
</dbReference>
<dbReference type="PANTHER" id="PTHR43394">
    <property type="entry name" value="ATP-DEPENDENT PERMEASE MDL1, MITOCHONDRIAL"/>
    <property type="match status" value="1"/>
</dbReference>